<dbReference type="Gene3D" id="1.25.40.10">
    <property type="entry name" value="Tetratricopeptide repeat domain"/>
    <property type="match status" value="1"/>
</dbReference>
<accession>A0A382PWX3</accession>
<dbReference type="CDD" id="cd15830">
    <property type="entry name" value="BamD"/>
    <property type="match status" value="1"/>
</dbReference>
<dbReference type="NCBIfam" id="TIGR03302">
    <property type="entry name" value="OM_YfiO"/>
    <property type="match status" value="1"/>
</dbReference>
<evidence type="ECO:0000256" key="1">
    <source>
        <dbReference type="ARBA" id="ARBA00022729"/>
    </source>
</evidence>
<reference evidence="7" key="1">
    <citation type="submission" date="2018-05" db="EMBL/GenBank/DDBJ databases">
        <authorList>
            <person name="Lanie J.A."/>
            <person name="Ng W.-L."/>
            <person name="Kazmierczak K.M."/>
            <person name="Andrzejewski T.M."/>
            <person name="Davidsen T.M."/>
            <person name="Wayne K.J."/>
            <person name="Tettelin H."/>
            <person name="Glass J.I."/>
            <person name="Rusch D."/>
            <person name="Podicherti R."/>
            <person name="Tsui H.-C.T."/>
            <person name="Winkler M.E."/>
        </authorList>
    </citation>
    <scope>NUCLEOTIDE SEQUENCE</scope>
</reference>
<dbReference type="GO" id="GO:0051205">
    <property type="term" value="P:protein insertion into membrane"/>
    <property type="evidence" value="ECO:0007669"/>
    <property type="project" value="TreeGrafter"/>
</dbReference>
<proteinExistence type="inferred from homology"/>
<keyword evidence="2" id="KW-0472">Membrane</keyword>
<dbReference type="SUPFAM" id="SSF48452">
    <property type="entry name" value="TPR-like"/>
    <property type="match status" value="1"/>
</dbReference>
<gene>
    <name evidence="7" type="ORF">METZ01_LOCUS329992</name>
</gene>
<name>A0A382PWX3_9ZZZZ</name>
<keyword evidence="3" id="KW-0564">Palmitate</keyword>
<evidence type="ECO:0000259" key="6">
    <source>
        <dbReference type="Pfam" id="PF13525"/>
    </source>
</evidence>
<dbReference type="InterPro" id="IPR039565">
    <property type="entry name" value="BamD-like"/>
</dbReference>
<evidence type="ECO:0000256" key="2">
    <source>
        <dbReference type="ARBA" id="ARBA00023136"/>
    </source>
</evidence>
<feature type="domain" description="Outer membrane lipoprotein BamD-like" evidence="6">
    <location>
        <begin position="29"/>
        <end position="219"/>
    </location>
</feature>
<dbReference type="PANTHER" id="PTHR37423:SF1">
    <property type="entry name" value="OUTER MEMBRANE PROTEIN ASSEMBLY FACTOR BAMD"/>
    <property type="match status" value="1"/>
</dbReference>
<keyword evidence="5" id="KW-0449">Lipoprotein</keyword>
<keyword evidence="1" id="KW-0732">Signal</keyword>
<sequence>VFAILVCLASGCSILDEKDETADWTAEIFLQTAQEHRDAGNWEQAIDYYRKLEGRFPYGAFAEQAQLEIAYAYFKSDQPALAITSADRFIQMHPVHPNVDYAYYLKGLAGFQPSGGFLSTMTGSDPSTRDTEPVREALNAYRELVKRFPDSPYTPDARKRLVHIVNVLAMHDVGVARYYYSRGAYVAAVNRAKHVLETYQTAAATEQALAVMVDAYGKM</sequence>
<protein>
    <recommendedName>
        <fullName evidence="6">Outer membrane lipoprotein BamD-like domain-containing protein</fullName>
    </recommendedName>
</protein>
<feature type="non-terminal residue" evidence="7">
    <location>
        <position position="219"/>
    </location>
</feature>
<dbReference type="PANTHER" id="PTHR37423">
    <property type="entry name" value="SOLUBLE LYTIC MUREIN TRANSGLYCOSYLASE-RELATED"/>
    <property type="match status" value="1"/>
</dbReference>
<evidence type="ECO:0000256" key="3">
    <source>
        <dbReference type="ARBA" id="ARBA00023139"/>
    </source>
</evidence>
<dbReference type="EMBL" id="UINC01109955">
    <property type="protein sequence ID" value="SVC77138.1"/>
    <property type="molecule type" value="Genomic_DNA"/>
</dbReference>
<dbReference type="HAMAP" id="MF_00922">
    <property type="entry name" value="OM_assembly_BamD"/>
    <property type="match status" value="1"/>
</dbReference>
<evidence type="ECO:0000313" key="7">
    <source>
        <dbReference type="EMBL" id="SVC77138.1"/>
    </source>
</evidence>
<feature type="non-terminal residue" evidence="7">
    <location>
        <position position="1"/>
    </location>
</feature>
<organism evidence="7">
    <name type="scientific">marine metagenome</name>
    <dbReference type="NCBI Taxonomy" id="408172"/>
    <lineage>
        <taxon>unclassified sequences</taxon>
        <taxon>metagenomes</taxon>
        <taxon>ecological metagenomes</taxon>
    </lineage>
</organism>
<evidence type="ECO:0000256" key="5">
    <source>
        <dbReference type="ARBA" id="ARBA00023288"/>
    </source>
</evidence>
<dbReference type="GO" id="GO:1990063">
    <property type="term" value="C:Bam protein complex"/>
    <property type="evidence" value="ECO:0007669"/>
    <property type="project" value="TreeGrafter"/>
</dbReference>
<dbReference type="InterPro" id="IPR017689">
    <property type="entry name" value="BamD"/>
</dbReference>
<evidence type="ECO:0000256" key="4">
    <source>
        <dbReference type="ARBA" id="ARBA00023237"/>
    </source>
</evidence>
<dbReference type="Pfam" id="PF13525">
    <property type="entry name" value="YfiO"/>
    <property type="match status" value="1"/>
</dbReference>
<keyword evidence="4" id="KW-0998">Cell outer membrane</keyword>
<dbReference type="AlphaFoldDB" id="A0A382PWX3"/>
<dbReference type="InterPro" id="IPR011990">
    <property type="entry name" value="TPR-like_helical_dom_sf"/>
</dbReference>